<keyword evidence="2" id="KW-1185">Reference proteome</keyword>
<accession>A0A0K1RZQ4</accession>
<evidence type="ECO:0008006" key="3">
    <source>
        <dbReference type="Google" id="ProtNLM"/>
    </source>
</evidence>
<gene>
    <name evidence="1" type="ORF">VL20_2276</name>
</gene>
<dbReference type="Proteomes" id="UP000068167">
    <property type="component" value="Chromosome"/>
</dbReference>
<proteinExistence type="predicted"/>
<dbReference type="AlphaFoldDB" id="A0A0K1RZQ4"/>
<protein>
    <recommendedName>
        <fullName evidence="3">DNA-binding protein</fullName>
    </recommendedName>
</protein>
<evidence type="ECO:0000313" key="1">
    <source>
        <dbReference type="EMBL" id="AKV67379.1"/>
    </source>
</evidence>
<name>A0A0K1RZQ4_9CHRO</name>
<dbReference type="KEGG" id="mpk:VL20_2276"/>
<dbReference type="RefSeq" id="WP_002767005.1">
    <property type="nucleotide sequence ID" value="NZ_CP011339.1"/>
</dbReference>
<organism evidence="1 2">
    <name type="scientific">Microcystis panniformis FACHB-1757</name>
    <dbReference type="NCBI Taxonomy" id="1638788"/>
    <lineage>
        <taxon>Bacteria</taxon>
        <taxon>Bacillati</taxon>
        <taxon>Cyanobacteriota</taxon>
        <taxon>Cyanophyceae</taxon>
        <taxon>Oscillatoriophycideae</taxon>
        <taxon>Chroococcales</taxon>
        <taxon>Microcystaceae</taxon>
        <taxon>Microcystis</taxon>
    </lineage>
</organism>
<evidence type="ECO:0000313" key="2">
    <source>
        <dbReference type="Proteomes" id="UP000068167"/>
    </source>
</evidence>
<dbReference type="EMBL" id="CP011339">
    <property type="protein sequence ID" value="AKV67379.1"/>
    <property type="molecule type" value="Genomic_DNA"/>
</dbReference>
<dbReference type="PATRIC" id="fig|1638788.3.peg.2290"/>
<sequence>MNELKRISINKLIEYLSTNTLAEFDAYTRFKEMAANGNPEEGLKILAKFDK</sequence>
<reference evidence="1 2" key="1">
    <citation type="journal article" date="2016" name="Stand. Genomic Sci.">
        <title>Complete genome sequence and genomic characterization of Microcystis panniformis FACHB 1757 by third-generation sequencing.</title>
        <authorList>
            <person name="Zhang J.Y."/>
            <person name="Guan R."/>
            <person name="Zhang H.J."/>
            <person name="Li H."/>
            <person name="Xiao P."/>
            <person name="Yu G.L."/>
            <person name="Du L."/>
            <person name="Cao D.M."/>
            <person name="Zhu B.C."/>
            <person name="Li R.H."/>
            <person name="Lu Z.H."/>
        </authorList>
    </citation>
    <scope>NUCLEOTIDE SEQUENCE [LARGE SCALE GENOMIC DNA]</scope>
    <source>
        <strain evidence="1 2">FACHB-1757</strain>
    </source>
</reference>